<evidence type="ECO:0000313" key="3">
    <source>
        <dbReference type="Proteomes" id="UP000013777"/>
    </source>
</evidence>
<feature type="transmembrane region" description="Helical" evidence="1">
    <location>
        <begin position="88"/>
        <end position="108"/>
    </location>
</feature>
<dbReference type="GeneID" id="78366234"/>
<evidence type="ECO:0000313" key="2">
    <source>
        <dbReference type="EMBL" id="EOH90535.1"/>
    </source>
</evidence>
<dbReference type="RefSeq" id="WP_010752936.1">
    <property type="nucleotide sequence ID" value="NZ_ASVU01000001.1"/>
</dbReference>
<dbReference type="STRING" id="57732.RU94_GL000242"/>
<name>R2S4U9_9ENTE</name>
<dbReference type="eggNOG" id="COG1289">
    <property type="taxonomic scope" value="Bacteria"/>
</dbReference>
<keyword evidence="3" id="KW-1185">Reference proteome</keyword>
<gene>
    <name evidence="2" type="ORF">UAS_00262</name>
</gene>
<keyword evidence="1" id="KW-1133">Transmembrane helix</keyword>
<protein>
    <submittedName>
        <fullName evidence="2">Uncharacterized protein</fullName>
    </submittedName>
</protein>
<accession>R2S4U9</accession>
<dbReference type="AlphaFoldDB" id="R2S4U9"/>
<dbReference type="EMBL" id="AJAP01000004">
    <property type="protein sequence ID" value="EOH90535.1"/>
    <property type="molecule type" value="Genomic_DNA"/>
</dbReference>
<evidence type="ECO:0000256" key="1">
    <source>
        <dbReference type="SAM" id="Phobius"/>
    </source>
</evidence>
<feature type="transmembrane region" description="Helical" evidence="1">
    <location>
        <begin position="19"/>
        <end position="37"/>
    </location>
</feature>
<comment type="caution">
    <text evidence="2">The sequence shown here is derived from an EMBL/GenBank/DDBJ whole genome shotgun (WGS) entry which is preliminary data.</text>
</comment>
<sequence length="192" mass="21766">MHAFIKEITHFKQIPDDPYQLVGTFCCMLIPLLIGYFSGNMTSASFMSFGSLTFLYSKKQAARTLLPRTFLIGLLLLAGHAFGMLATALPWTALFVVGFFGFFSRLIFRLYKIINPGAFFVVMVTAMGTSTNEALSKQHLISCYFLLRYRYRYIAPLDSLCNPTSSDSKTVAKLPRTSIYRSWCTLKQSILW</sequence>
<proteinExistence type="predicted"/>
<organism evidence="2 3">
    <name type="scientific">Enterococcus asini ATCC 700915</name>
    <dbReference type="NCBI Taxonomy" id="1158606"/>
    <lineage>
        <taxon>Bacteria</taxon>
        <taxon>Bacillati</taxon>
        <taxon>Bacillota</taxon>
        <taxon>Bacilli</taxon>
        <taxon>Lactobacillales</taxon>
        <taxon>Enterococcaceae</taxon>
        <taxon>Enterococcus</taxon>
    </lineage>
</organism>
<dbReference type="Proteomes" id="UP000013777">
    <property type="component" value="Unassembled WGS sequence"/>
</dbReference>
<reference evidence="2 3" key="1">
    <citation type="submission" date="2013-02" db="EMBL/GenBank/DDBJ databases">
        <title>The Genome Sequence of Enterococcus asini ATCC_700915.</title>
        <authorList>
            <consortium name="The Broad Institute Genome Sequencing Platform"/>
            <consortium name="The Broad Institute Genome Sequencing Center for Infectious Disease"/>
            <person name="Earl A.M."/>
            <person name="Gilmore M.S."/>
            <person name="Lebreton F."/>
            <person name="Walker B."/>
            <person name="Young S.K."/>
            <person name="Zeng Q."/>
            <person name="Gargeya S."/>
            <person name="Fitzgerald M."/>
            <person name="Haas B."/>
            <person name="Abouelleil A."/>
            <person name="Alvarado L."/>
            <person name="Arachchi H.M."/>
            <person name="Berlin A.M."/>
            <person name="Chapman S.B."/>
            <person name="Dewar J."/>
            <person name="Goldberg J."/>
            <person name="Griggs A."/>
            <person name="Gujja S."/>
            <person name="Hansen M."/>
            <person name="Howarth C."/>
            <person name="Imamovic A."/>
            <person name="Larimer J."/>
            <person name="McCowan C."/>
            <person name="Murphy C."/>
            <person name="Neiman D."/>
            <person name="Pearson M."/>
            <person name="Priest M."/>
            <person name="Roberts A."/>
            <person name="Saif S."/>
            <person name="Shea T."/>
            <person name="Sisk P."/>
            <person name="Sykes S."/>
            <person name="Wortman J."/>
            <person name="Nusbaum C."/>
            <person name="Birren B."/>
        </authorList>
    </citation>
    <scope>NUCLEOTIDE SEQUENCE [LARGE SCALE GENOMIC DNA]</scope>
    <source>
        <strain evidence="2 3">ATCC 700915</strain>
    </source>
</reference>
<dbReference type="HOGENOM" id="CLU_104546_0_0_9"/>
<keyword evidence="1" id="KW-0812">Transmembrane</keyword>
<keyword evidence="1" id="KW-0472">Membrane</keyword>